<dbReference type="EMBL" id="QEAS01000058">
    <property type="protein sequence ID" value="PWG77920.1"/>
    <property type="molecule type" value="Genomic_DNA"/>
</dbReference>
<proteinExistence type="predicted"/>
<dbReference type="Proteomes" id="UP000245647">
    <property type="component" value="Unassembled WGS sequence"/>
</dbReference>
<protein>
    <submittedName>
        <fullName evidence="2">Uncharacterized protein</fullName>
    </submittedName>
</protein>
<keyword evidence="1" id="KW-1133">Transmembrane helix</keyword>
<feature type="transmembrane region" description="Helical" evidence="1">
    <location>
        <begin position="106"/>
        <end position="128"/>
    </location>
</feature>
<evidence type="ECO:0000313" key="2">
    <source>
        <dbReference type="EMBL" id="PWG77920.1"/>
    </source>
</evidence>
<organism evidence="2 3">
    <name type="scientific">Pararcticibacter amylolyticus</name>
    <dbReference type="NCBI Taxonomy" id="2173175"/>
    <lineage>
        <taxon>Bacteria</taxon>
        <taxon>Pseudomonadati</taxon>
        <taxon>Bacteroidota</taxon>
        <taxon>Sphingobacteriia</taxon>
        <taxon>Sphingobacteriales</taxon>
        <taxon>Sphingobacteriaceae</taxon>
        <taxon>Pararcticibacter</taxon>
    </lineage>
</organism>
<evidence type="ECO:0000313" key="3">
    <source>
        <dbReference type="Proteomes" id="UP000245647"/>
    </source>
</evidence>
<evidence type="ECO:0000256" key="1">
    <source>
        <dbReference type="SAM" id="Phobius"/>
    </source>
</evidence>
<keyword evidence="1" id="KW-0472">Membrane</keyword>
<keyword evidence="1" id="KW-0812">Transmembrane</keyword>
<feature type="transmembrane region" description="Helical" evidence="1">
    <location>
        <begin position="63"/>
        <end position="80"/>
    </location>
</feature>
<keyword evidence="3" id="KW-1185">Reference proteome</keyword>
<reference evidence="2 3" key="1">
    <citation type="submission" date="2018-04" db="EMBL/GenBank/DDBJ databases">
        <title>Pedobacter chongqingensis sp. nov., isolated from a rottenly hemp rope.</title>
        <authorList>
            <person name="Cai Y."/>
        </authorList>
    </citation>
    <scope>NUCLEOTIDE SEQUENCE [LARGE SCALE GENOMIC DNA]</scope>
    <source>
        <strain evidence="2 3">FJ4-8</strain>
    </source>
</reference>
<comment type="caution">
    <text evidence="2">The sequence shown here is derived from an EMBL/GenBank/DDBJ whole genome shotgun (WGS) entry which is preliminary data.</text>
</comment>
<accession>A0A2U2P972</accession>
<sequence>MWLDFLIFITHRFLVIFKKINEHDLKGRCVNAVTLMLFFICLLIITSIYLFLIKIDVLIFNKVAYFISCALLFLIVSTLVKRRYKPRYESVINRLGERFQYKKRTYILLFILFWFVPLFSFWGGLLLVRNLLY</sequence>
<name>A0A2U2P972_9SPHI</name>
<dbReference type="AlphaFoldDB" id="A0A2U2P972"/>
<feature type="transmembrane region" description="Helical" evidence="1">
    <location>
        <begin position="29"/>
        <end position="51"/>
    </location>
</feature>
<gene>
    <name evidence="2" type="ORF">DDR33_24975</name>
</gene>